<dbReference type="GO" id="GO:0005524">
    <property type="term" value="F:ATP binding"/>
    <property type="evidence" value="ECO:0007669"/>
    <property type="project" value="UniProtKB-KW"/>
</dbReference>
<dbReference type="EMBL" id="BAAAPF010000273">
    <property type="protein sequence ID" value="GAA1500285.1"/>
    <property type="molecule type" value="Genomic_DNA"/>
</dbReference>
<keyword evidence="1" id="KW-0723">Serine/threonine-protein kinase</keyword>
<comment type="caution">
    <text evidence="3">The sequence shown here is derived from an EMBL/GenBank/DDBJ whole genome shotgun (WGS) entry which is preliminary data.</text>
</comment>
<evidence type="ECO:0000256" key="1">
    <source>
        <dbReference type="ARBA" id="ARBA00022527"/>
    </source>
</evidence>
<dbReference type="InterPro" id="IPR036890">
    <property type="entry name" value="HATPase_C_sf"/>
</dbReference>
<dbReference type="PANTHER" id="PTHR35526:SF3">
    <property type="entry name" value="ANTI-SIGMA-F FACTOR RSBW"/>
    <property type="match status" value="1"/>
</dbReference>
<proteinExistence type="predicted"/>
<dbReference type="SUPFAM" id="SSF55874">
    <property type="entry name" value="ATPase domain of HSP90 chaperone/DNA topoisomerase II/histidine kinase"/>
    <property type="match status" value="1"/>
</dbReference>
<protein>
    <submittedName>
        <fullName evidence="3">ATP-binding protein</fullName>
    </submittedName>
</protein>
<accession>A0ABP4KCN6</accession>
<evidence type="ECO:0000313" key="4">
    <source>
        <dbReference type="Proteomes" id="UP001500443"/>
    </source>
</evidence>
<keyword evidence="3" id="KW-0067">ATP-binding</keyword>
<dbReference type="Pfam" id="PF13581">
    <property type="entry name" value="HATPase_c_2"/>
    <property type="match status" value="1"/>
</dbReference>
<dbReference type="InterPro" id="IPR050267">
    <property type="entry name" value="Anti-sigma-factor_SerPK"/>
</dbReference>
<keyword evidence="1" id="KW-0808">Transferase</keyword>
<keyword evidence="4" id="KW-1185">Reference proteome</keyword>
<feature type="domain" description="Histidine kinase/HSP90-like ATPase" evidence="2">
    <location>
        <begin position="3"/>
        <end position="106"/>
    </location>
</feature>
<dbReference type="CDD" id="cd16936">
    <property type="entry name" value="HATPase_RsbW-like"/>
    <property type="match status" value="1"/>
</dbReference>
<evidence type="ECO:0000259" key="2">
    <source>
        <dbReference type="Pfam" id="PF13581"/>
    </source>
</evidence>
<dbReference type="RefSeq" id="WP_344293434.1">
    <property type="nucleotide sequence ID" value="NZ_BAAAPF010000273.1"/>
</dbReference>
<organism evidence="3 4">
    <name type="scientific">Streptomyces synnematoformans</name>
    <dbReference type="NCBI Taxonomy" id="415721"/>
    <lineage>
        <taxon>Bacteria</taxon>
        <taxon>Bacillati</taxon>
        <taxon>Actinomycetota</taxon>
        <taxon>Actinomycetes</taxon>
        <taxon>Kitasatosporales</taxon>
        <taxon>Streptomycetaceae</taxon>
        <taxon>Streptomyces</taxon>
    </lineage>
</organism>
<dbReference type="Gene3D" id="3.30.565.10">
    <property type="entry name" value="Histidine kinase-like ATPase, C-terminal domain"/>
    <property type="match status" value="1"/>
</dbReference>
<keyword evidence="1" id="KW-0418">Kinase</keyword>
<sequence length="118" mass="12750">MGRARRFVADHLDGCAPEQADDIRVCVSELVTNALQHTPAGRRFLVRIIRMDTAVRIEVHDASTATPHLCTPSDTDDRGRGLLLVSALADDWGYPTGTGPGKVVWAAFKVPRPAVATC</sequence>
<name>A0ABP4KCN6_9ACTN</name>
<dbReference type="PANTHER" id="PTHR35526">
    <property type="entry name" value="ANTI-SIGMA-F FACTOR RSBW-RELATED"/>
    <property type="match status" value="1"/>
</dbReference>
<keyword evidence="3" id="KW-0547">Nucleotide-binding</keyword>
<dbReference type="InterPro" id="IPR003594">
    <property type="entry name" value="HATPase_dom"/>
</dbReference>
<gene>
    <name evidence="3" type="ORF">GCM10009802_55590</name>
</gene>
<evidence type="ECO:0000313" key="3">
    <source>
        <dbReference type="EMBL" id="GAA1500285.1"/>
    </source>
</evidence>
<dbReference type="Proteomes" id="UP001500443">
    <property type="component" value="Unassembled WGS sequence"/>
</dbReference>
<reference evidence="4" key="1">
    <citation type="journal article" date="2019" name="Int. J. Syst. Evol. Microbiol.">
        <title>The Global Catalogue of Microorganisms (GCM) 10K type strain sequencing project: providing services to taxonomists for standard genome sequencing and annotation.</title>
        <authorList>
            <consortium name="The Broad Institute Genomics Platform"/>
            <consortium name="The Broad Institute Genome Sequencing Center for Infectious Disease"/>
            <person name="Wu L."/>
            <person name="Ma J."/>
        </authorList>
    </citation>
    <scope>NUCLEOTIDE SEQUENCE [LARGE SCALE GENOMIC DNA]</scope>
    <source>
        <strain evidence="4">JCM 15481</strain>
    </source>
</reference>